<reference evidence="1 2" key="1">
    <citation type="submission" date="2024-02" db="EMBL/GenBank/DDBJ databases">
        <title>A draft genome for the cacao thread blight pathogen Marasmius crinis-equi.</title>
        <authorList>
            <person name="Cohen S.P."/>
            <person name="Baruah I.K."/>
            <person name="Amoako-Attah I."/>
            <person name="Bukari Y."/>
            <person name="Meinhardt L.W."/>
            <person name="Bailey B.A."/>
        </authorList>
    </citation>
    <scope>NUCLEOTIDE SEQUENCE [LARGE SCALE GENOMIC DNA]</scope>
    <source>
        <strain evidence="1 2">GH-76</strain>
    </source>
</reference>
<dbReference type="EMBL" id="JBAHYK010000038">
    <property type="protein sequence ID" value="KAL0580151.1"/>
    <property type="molecule type" value="Genomic_DNA"/>
</dbReference>
<comment type="caution">
    <text evidence="1">The sequence shown here is derived from an EMBL/GenBank/DDBJ whole genome shotgun (WGS) entry which is preliminary data.</text>
</comment>
<keyword evidence="2" id="KW-1185">Reference proteome</keyword>
<name>A0ABR3FXC7_9AGAR</name>
<dbReference type="Proteomes" id="UP001465976">
    <property type="component" value="Unassembled WGS sequence"/>
</dbReference>
<organism evidence="1 2">
    <name type="scientific">Marasmius crinis-equi</name>
    <dbReference type="NCBI Taxonomy" id="585013"/>
    <lineage>
        <taxon>Eukaryota</taxon>
        <taxon>Fungi</taxon>
        <taxon>Dikarya</taxon>
        <taxon>Basidiomycota</taxon>
        <taxon>Agaricomycotina</taxon>
        <taxon>Agaricomycetes</taxon>
        <taxon>Agaricomycetidae</taxon>
        <taxon>Agaricales</taxon>
        <taxon>Marasmiineae</taxon>
        <taxon>Marasmiaceae</taxon>
        <taxon>Marasmius</taxon>
    </lineage>
</organism>
<proteinExistence type="predicted"/>
<evidence type="ECO:0000313" key="2">
    <source>
        <dbReference type="Proteomes" id="UP001465976"/>
    </source>
</evidence>
<protein>
    <recommendedName>
        <fullName evidence="3">F-box domain-containing protein</fullName>
    </recommendedName>
</protein>
<evidence type="ECO:0000313" key="1">
    <source>
        <dbReference type="EMBL" id="KAL0580151.1"/>
    </source>
</evidence>
<sequence>MSPDVDVSSLRPGGDVDSRRISAENSLLVSDEQLFADLGDVIAFHEGLVNKMKADRVLLQHRIWTRKAFSAPIRRLPTEVLEEILLSVCAQERYDWFGQPIHPVAMYGNQNRNVPSTLAQVCARWNLVVYNNPRFWASLTIGVPRTEVGCRRLAQVLDHSYPLPLTLAVEGNSTYPPITSFLLLLISALARTFDLHVDYEFIAQEDLGGVIDCRGLTRLFVHVRGMSGAAEQYGYSRTQLASLIQAPALESFGTDSFTELARYDLYPHSALTAFECGKGGTIQQRHLTELLRRCPDLRSVSIAIPFGEYDNGYSASIVLSKLERLAYDCDRSYGSLLLDTFITPSLIELVLPIGVSEDIWCHVIRFIDRSDCRLRSLECTLPWSFIEDPSGWIATFSRLVDLESLRVKVSGKTSWTGENCLGMLFQVLSGDVPILRKLRSLHVISRGDDWKDPDLEDMERLAALFLSFVERRSAQNQVKNVVSLREVRLVVESRHAWGDKAGDPIGGMLAVRRDALLLTGMACEIIFPSV</sequence>
<evidence type="ECO:0008006" key="3">
    <source>
        <dbReference type="Google" id="ProtNLM"/>
    </source>
</evidence>
<gene>
    <name evidence="1" type="ORF">V5O48_001861</name>
</gene>
<accession>A0ABR3FXC7</accession>